<evidence type="ECO:0000256" key="6">
    <source>
        <dbReference type="ARBA" id="ARBA00023033"/>
    </source>
</evidence>
<dbReference type="SUPFAM" id="SSF48264">
    <property type="entry name" value="Cytochrome P450"/>
    <property type="match status" value="1"/>
</dbReference>
<organism evidence="7 8">
    <name type="scientific">Priapulus caudatus</name>
    <name type="common">Priapulid worm</name>
    <dbReference type="NCBI Taxonomy" id="37621"/>
    <lineage>
        <taxon>Eukaryota</taxon>
        <taxon>Metazoa</taxon>
        <taxon>Ecdysozoa</taxon>
        <taxon>Scalidophora</taxon>
        <taxon>Priapulida</taxon>
        <taxon>Priapulimorpha</taxon>
        <taxon>Priapulimorphida</taxon>
        <taxon>Priapulidae</taxon>
        <taxon>Priapulus</taxon>
    </lineage>
</organism>
<dbReference type="PRINTS" id="PR00463">
    <property type="entry name" value="EP450I"/>
</dbReference>
<keyword evidence="6" id="KW-0503">Monooxygenase</keyword>
<evidence type="ECO:0000256" key="3">
    <source>
        <dbReference type="ARBA" id="ARBA00022723"/>
    </source>
</evidence>
<gene>
    <name evidence="8" type="primary">LOC106818367</name>
</gene>
<keyword evidence="7" id="KW-1185">Reference proteome</keyword>
<keyword evidence="3" id="KW-0479">Metal-binding</keyword>
<dbReference type="GeneID" id="106818367"/>
<sequence length="127" mass="14295">MPGIRGALFDTTLGGFNVPKDTILLINHAKMAMNPINFPQPQKFDPTRYLDENGVVVAPDKKIMLFGNGFRKCPGMQIARDMMFTVMANLLQRFTLQLPEGVTVFPVGRREGLVQHPLPYKIRAIPR</sequence>
<dbReference type="InterPro" id="IPR001128">
    <property type="entry name" value="Cyt_P450"/>
</dbReference>
<dbReference type="InterPro" id="IPR002401">
    <property type="entry name" value="Cyt_P450_E_grp-I"/>
</dbReference>
<evidence type="ECO:0000256" key="4">
    <source>
        <dbReference type="ARBA" id="ARBA00023002"/>
    </source>
</evidence>
<dbReference type="Gene3D" id="1.10.630.10">
    <property type="entry name" value="Cytochrome P450"/>
    <property type="match status" value="1"/>
</dbReference>
<dbReference type="Pfam" id="PF00067">
    <property type="entry name" value="p450"/>
    <property type="match status" value="1"/>
</dbReference>
<reference evidence="8" key="1">
    <citation type="submission" date="2025-08" db="UniProtKB">
        <authorList>
            <consortium name="RefSeq"/>
        </authorList>
    </citation>
    <scope>IDENTIFICATION</scope>
</reference>
<proteinExistence type="inferred from homology"/>
<evidence type="ECO:0000256" key="1">
    <source>
        <dbReference type="ARBA" id="ARBA00001971"/>
    </source>
</evidence>
<comment type="cofactor">
    <cofactor evidence="1">
        <name>heme</name>
        <dbReference type="ChEBI" id="CHEBI:30413"/>
    </cofactor>
</comment>
<evidence type="ECO:0000313" key="7">
    <source>
        <dbReference type="Proteomes" id="UP000695022"/>
    </source>
</evidence>
<dbReference type="Proteomes" id="UP000695022">
    <property type="component" value="Unplaced"/>
</dbReference>
<keyword evidence="4" id="KW-0560">Oxidoreductase</keyword>
<dbReference type="InterPro" id="IPR036396">
    <property type="entry name" value="Cyt_P450_sf"/>
</dbReference>
<evidence type="ECO:0000256" key="5">
    <source>
        <dbReference type="ARBA" id="ARBA00023004"/>
    </source>
</evidence>
<evidence type="ECO:0000313" key="8">
    <source>
        <dbReference type="RefSeq" id="XP_014678568.1"/>
    </source>
</evidence>
<name>A0ABM1F297_PRICU</name>
<dbReference type="PANTHER" id="PTHR24303">
    <property type="entry name" value="HEME-BINDING MONOOXYGENASE FAMILY"/>
    <property type="match status" value="1"/>
</dbReference>
<accession>A0ABM1F297</accession>
<dbReference type="RefSeq" id="XP_014678568.1">
    <property type="nucleotide sequence ID" value="XM_014823082.1"/>
</dbReference>
<evidence type="ECO:0000256" key="2">
    <source>
        <dbReference type="ARBA" id="ARBA00010617"/>
    </source>
</evidence>
<dbReference type="PANTHER" id="PTHR24303:SF31">
    <property type="entry name" value="CYTOCHROME P450 307A1-RELATED"/>
    <property type="match status" value="1"/>
</dbReference>
<comment type="similarity">
    <text evidence="2">Belongs to the cytochrome P450 family.</text>
</comment>
<keyword evidence="5" id="KW-0408">Iron</keyword>
<protein>
    <submittedName>
        <fullName evidence="8">Steroid 17-alpha-hydroxylase/17,20 lyase-like</fullName>
    </submittedName>
</protein>